<dbReference type="SUPFAM" id="SSF75005">
    <property type="entry name" value="Arabinanase/levansucrase/invertase"/>
    <property type="match status" value="1"/>
</dbReference>
<name>A0A1G2PCU7_9BACT</name>
<accession>A0A1G2PCU7</accession>
<evidence type="ECO:0000256" key="1">
    <source>
        <dbReference type="SAM" id="SignalP"/>
    </source>
</evidence>
<feature type="signal peptide" evidence="1">
    <location>
        <begin position="1"/>
        <end position="24"/>
    </location>
</feature>
<sequence length="468" mass="50579">MKTVIVSIFALSVGVFAFAYTANAAVPSDYGLVEGDIVSSSGSDDPDIYIVNEYGYKRLFLNPTIFNFYGHLKWDNVRSIAASTRDAFPTSGFFRNCEANDPKVYGVEVTAEDGGTLHWVNVTGEQALTEDPDFFKKTFCVNSAEFNWYAKSADYTSVSQVPKYDRNTSSVLTDKYLMAFHACDPNTTTCTDPRNHKTYIAQSSDGASWQTIPNYMTFNGSVPDLIRRGNTLYVFNPGTVRRYDLLTGAWSDSSAVNLTITKSDGTQELFVDPSPTLDENDKIVLFYLVGSAPGTGDPASCPIGQSTCMKYFRSASEVTGSDGTSFTADSGDRATVFLDGSTIITASDPDIFRDASQYVLYISLGPSVQVYTSTSLRGSFTKVSSLLNGMLSSNFGGIPAGHYDAATGKYWTYVHTQEGGKSVIRLAVHSNLNSSLTASQFITTVSGSGIGLGASYHVESPGFALNVP</sequence>
<comment type="caution">
    <text evidence="2">The sequence shown here is derived from an EMBL/GenBank/DDBJ whole genome shotgun (WGS) entry which is preliminary data.</text>
</comment>
<evidence type="ECO:0000313" key="3">
    <source>
        <dbReference type="Proteomes" id="UP000178869"/>
    </source>
</evidence>
<evidence type="ECO:0008006" key="4">
    <source>
        <dbReference type="Google" id="ProtNLM"/>
    </source>
</evidence>
<dbReference type="InterPro" id="IPR023296">
    <property type="entry name" value="Glyco_hydro_beta-prop_sf"/>
</dbReference>
<reference evidence="2 3" key="1">
    <citation type="journal article" date="2016" name="Nat. Commun.">
        <title>Thousands of microbial genomes shed light on interconnected biogeochemical processes in an aquifer system.</title>
        <authorList>
            <person name="Anantharaman K."/>
            <person name="Brown C.T."/>
            <person name="Hug L.A."/>
            <person name="Sharon I."/>
            <person name="Castelle C.J."/>
            <person name="Probst A.J."/>
            <person name="Thomas B.C."/>
            <person name="Singh A."/>
            <person name="Wilkins M.J."/>
            <person name="Karaoz U."/>
            <person name="Brodie E.L."/>
            <person name="Williams K.H."/>
            <person name="Hubbard S.S."/>
            <person name="Banfield J.F."/>
        </authorList>
    </citation>
    <scope>NUCLEOTIDE SEQUENCE [LARGE SCALE GENOMIC DNA]</scope>
</reference>
<dbReference type="Proteomes" id="UP000178869">
    <property type="component" value="Unassembled WGS sequence"/>
</dbReference>
<gene>
    <name evidence="2" type="ORF">A2828_02675</name>
</gene>
<keyword evidence="1" id="KW-0732">Signal</keyword>
<dbReference type="EMBL" id="MHSR01000021">
    <property type="protein sequence ID" value="OHA46103.1"/>
    <property type="molecule type" value="Genomic_DNA"/>
</dbReference>
<dbReference type="AlphaFoldDB" id="A0A1G2PCU7"/>
<feature type="chain" id="PRO_5009583867" description="SbsA Ig-like domain-containing protein" evidence="1">
    <location>
        <begin position="25"/>
        <end position="468"/>
    </location>
</feature>
<organism evidence="2 3">
    <name type="scientific">Candidatus Terrybacteria bacterium RIFCSPHIGHO2_01_FULL_43_35</name>
    <dbReference type="NCBI Taxonomy" id="1802361"/>
    <lineage>
        <taxon>Bacteria</taxon>
        <taxon>Candidatus Terryibacteriota</taxon>
    </lineage>
</organism>
<protein>
    <recommendedName>
        <fullName evidence="4">SbsA Ig-like domain-containing protein</fullName>
    </recommendedName>
</protein>
<evidence type="ECO:0000313" key="2">
    <source>
        <dbReference type="EMBL" id="OHA46103.1"/>
    </source>
</evidence>
<proteinExistence type="predicted"/>